<feature type="transmembrane region" description="Helical" evidence="1">
    <location>
        <begin position="111"/>
        <end position="133"/>
    </location>
</feature>
<reference evidence="3" key="1">
    <citation type="journal article" date="2023" name="Commun. Biol.">
        <title>Genome analysis of Parmales, the sister group of diatoms, reveals the evolutionary specialization of diatoms from phago-mixotrophs to photoautotrophs.</title>
        <authorList>
            <person name="Ban H."/>
            <person name="Sato S."/>
            <person name="Yoshikawa S."/>
            <person name="Yamada K."/>
            <person name="Nakamura Y."/>
            <person name="Ichinomiya M."/>
            <person name="Sato N."/>
            <person name="Blanc-Mathieu R."/>
            <person name="Endo H."/>
            <person name="Kuwata A."/>
            <person name="Ogata H."/>
        </authorList>
    </citation>
    <scope>NUCLEOTIDE SEQUENCE [LARGE SCALE GENOMIC DNA]</scope>
</reference>
<dbReference type="InterPro" id="IPR009030">
    <property type="entry name" value="Growth_fac_rcpt_cys_sf"/>
</dbReference>
<dbReference type="EMBL" id="BRYA01000307">
    <property type="protein sequence ID" value="GMI46622.1"/>
    <property type="molecule type" value="Genomic_DNA"/>
</dbReference>
<organism evidence="2 3">
    <name type="scientific">Triparma columacea</name>
    <dbReference type="NCBI Taxonomy" id="722753"/>
    <lineage>
        <taxon>Eukaryota</taxon>
        <taxon>Sar</taxon>
        <taxon>Stramenopiles</taxon>
        <taxon>Ochrophyta</taxon>
        <taxon>Bolidophyceae</taxon>
        <taxon>Parmales</taxon>
        <taxon>Triparmaceae</taxon>
        <taxon>Triparma</taxon>
    </lineage>
</organism>
<dbReference type="SUPFAM" id="SSF57184">
    <property type="entry name" value="Growth factor receptor domain"/>
    <property type="match status" value="1"/>
</dbReference>
<evidence type="ECO:0000256" key="1">
    <source>
        <dbReference type="SAM" id="Phobius"/>
    </source>
</evidence>
<dbReference type="AlphaFoldDB" id="A0A9W7GMF7"/>
<feature type="transmembrane region" description="Helical" evidence="1">
    <location>
        <begin position="6"/>
        <end position="34"/>
    </location>
</feature>
<sequence>MTFPGYFVLLLLIFSNSLHIGTALPGAATPGVLLQGHGRSNLPRVSPGAGVDLIKDRNFDEATMVPTAPMGKELVVRKSIEEEFMDAMESKSKEIAVWGEHERRLITWQRALLYTVAAAAVLAVGYLAFTYGAAAMATSYSSSWAGYGAAAEAYSFGAGVTTTVGSVTTTTTQVSTITWVSSSLGFETAVWGTAVLTETAVAGTWAGAIAAAAPTALGGLLTILTGYKAAEHLFVIPADRCDPEVFCVGREAGGRCTSCSEGAFFNVDDGTCCSCPPGHYLSSPNKEEGHVLDVCTM</sequence>
<keyword evidence="1" id="KW-0472">Membrane</keyword>
<accession>A0A9W7GMF7</accession>
<dbReference type="Proteomes" id="UP001165065">
    <property type="component" value="Unassembled WGS sequence"/>
</dbReference>
<keyword evidence="3" id="KW-1185">Reference proteome</keyword>
<protein>
    <submittedName>
        <fullName evidence="2">Uncharacterized protein</fullName>
    </submittedName>
</protein>
<evidence type="ECO:0000313" key="2">
    <source>
        <dbReference type="EMBL" id="GMI46622.1"/>
    </source>
</evidence>
<keyword evidence="1" id="KW-1133">Transmembrane helix</keyword>
<keyword evidence="1" id="KW-0812">Transmembrane</keyword>
<evidence type="ECO:0000313" key="3">
    <source>
        <dbReference type="Proteomes" id="UP001165065"/>
    </source>
</evidence>
<name>A0A9W7GMF7_9STRA</name>
<comment type="caution">
    <text evidence="2">The sequence shown here is derived from an EMBL/GenBank/DDBJ whole genome shotgun (WGS) entry which is preliminary data.</text>
</comment>
<proteinExistence type="predicted"/>
<gene>
    <name evidence="2" type="ORF">TrCOL_g6967</name>
</gene>